<feature type="transmembrane region" description="Helical" evidence="6">
    <location>
        <begin position="133"/>
        <end position="151"/>
    </location>
</feature>
<evidence type="ECO:0000313" key="8">
    <source>
        <dbReference type="Proteomes" id="UP000626220"/>
    </source>
</evidence>
<reference evidence="7" key="1">
    <citation type="journal article" date="2014" name="Int. J. Syst. Evol. Microbiol.">
        <title>Complete genome sequence of Corynebacterium casei LMG S-19264T (=DSM 44701T), isolated from a smear-ripened cheese.</title>
        <authorList>
            <consortium name="US DOE Joint Genome Institute (JGI-PGF)"/>
            <person name="Walter F."/>
            <person name="Albersmeier A."/>
            <person name="Kalinowski J."/>
            <person name="Ruckert C."/>
        </authorList>
    </citation>
    <scope>NUCLEOTIDE SEQUENCE</scope>
    <source>
        <strain evidence="7">KCTC 42650</strain>
    </source>
</reference>
<keyword evidence="4 6" id="KW-1133">Transmembrane helix</keyword>
<reference evidence="7" key="2">
    <citation type="submission" date="2020-09" db="EMBL/GenBank/DDBJ databases">
        <authorList>
            <person name="Sun Q."/>
            <person name="Kim S."/>
        </authorList>
    </citation>
    <scope>NUCLEOTIDE SEQUENCE</scope>
    <source>
        <strain evidence="7">KCTC 42650</strain>
    </source>
</reference>
<dbReference type="PANTHER" id="PTHR43243">
    <property type="entry name" value="INNER MEMBRANE TRANSPORTER YGJI-RELATED"/>
    <property type="match status" value="1"/>
</dbReference>
<gene>
    <name evidence="7" type="ORF">GCM10017056_45550</name>
</gene>
<comment type="subcellular location">
    <subcellularLocation>
        <location evidence="1">Membrane</location>
        <topology evidence="1">Multi-pass membrane protein</topology>
    </subcellularLocation>
</comment>
<evidence type="ECO:0000256" key="4">
    <source>
        <dbReference type="ARBA" id="ARBA00022989"/>
    </source>
</evidence>
<evidence type="ECO:0000256" key="1">
    <source>
        <dbReference type="ARBA" id="ARBA00004141"/>
    </source>
</evidence>
<dbReference type="PIRSF" id="PIRSF006060">
    <property type="entry name" value="AA_transporter"/>
    <property type="match status" value="1"/>
</dbReference>
<proteinExistence type="predicted"/>
<feature type="transmembrane region" description="Helical" evidence="6">
    <location>
        <begin position="92"/>
        <end position="113"/>
    </location>
</feature>
<feature type="transmembrane region" description="Helical" evidence="6">
    <location>
        <begin position="231"/>
        <end position="253"/>
    </location>
</feature>
<dbReference type="Pfam" id="PF13520">
    <property type="entry name" value="AA_permease_2"/>
    <property type="match status" value="1"/>
</dbReference>
<dbReference type="Proteomes" id="UP000626220">
    <property type="component" value="Unassembled WGS sequence"/>
</dbReference>
<keyword evidence="3 6" id="KW-0812">Transmembrane</keyword>
<comment type="caution">
    <text evidence="7">The sequence shown here is derived from an EMBL/GenBank/DDBJ whole genome shotgun (WGS) entry which is preliminary data.</text>
</comment>
<dbReference type="Gene3D" id="1.20.1740.10">
    <property type="entry name" value="Amino acid/polyamine transporter I"/>
    <property type="match status" value="1"/>
</dbReference>
<feature type="transmembrane region" description="Helical" evidence="6">
    <location>
        <begin position="21"/>
        <end position="45"/>
    </location>
</feature>
<keyword evidence="5 6" id="KW-0472">Membrane</keyword>
<organism evidence="7 8">
    <name type="scientific">Seohaeicola zhoushanensis</name>
    <dbReference type="NCBI Taxonomy" id="1569283"/>
    <lineage>
        <taxon>Bacteria</taxon>
        <taxon>Pseudomonadati</taxon>
        <taxon>Pseudomonadota</taxon>
        <taxon>Alphaproteobacteria</taxon>
        <taxon>Rhodobacterales</taxon>
        <taxon>Roseobacteraceae</taxon>
        <taxon>Seohaeicola</taxon>
    </lineage>
</organism>
<evidence type="ECO:0000256" key="6">
    <source>
        <dbReference type="SAM" id="Phobius"/>
    </source>
</evidence>
<accession>A0A8J3H2U7</accession>
<dbReference type="InterPro" id="IPR002293">
    <property type="entry name" value="AA/rel_permease1"/>
</dbReference>
<dbReference type="PANTHER" id="PTHR43243:SF4">
    <property type="entry name" value="CATIONIC AMINO ACID TRANSPORTER 4"/>
    <property type="match status" value="1"/>
</dbReference>
<feature type="transmembrane region" description="Helical" evidence="6">
    <location>
        <begin position="51"/>
        <end position="71"/>
    </location>
</feature>
<dbReference type="EMBL" id="BNCJ01000023">
    <property type="protein sequence ID" value="GHF69372.1"/>
    <property type="molecule type" value="Genomic_DNA"/>
</dbReference>
<sequence>MAMPMALGGGGGAPLKRRIGTVLLTAYGVGIMVGAGIYVLTGAAAGAAGMWAPLAFVLAGLVAIPSALSFAELSARIPEAAGDSSYVEVGLGLHWLALVVGAINVVAGTVAAAAVLRGGVGYLVSIADIPFDWAVIGLGLALTGVALVGVLESLAFAAVLTLVEVSGLALVIFAGFTAAPVADWSMPLPEIEGPGLAAATIFAFFAFIGFDDMVNMAEETHDPQRNMPRAILLALAITALLYTLVSLAAVRAVPREVLAGSERPLALVWESGMGSSAVFLSAIAVAAALNGVLAQIVMASRVLFGLSRRSPMLAVFGHASKRFGTPMVGTLVVGAAVIASAFTLPVATLAEVTTLALLIVFAVVNAALIGVKRKAPDFPFRTPGWMPWLGVIACLATFVASFAGGLA</sequence>
<protein>
    <submittedName>
        <fullName evidence="7">Amino acid transporter</fullName>
    </submittedName>
</protein>
<evidence type="ECO:0000256" key="3">
    <source>
        <dbReference type="ARBA" id="ARBA00022692"/>
    </source>
</evidence>
<feature type="transmembrane region" description="Helical" evidence="6">
    <location>
        <begin position="158"/>
        <end position="179"/>
    </location>
</feature>
<feature type="transmembrane region" description="Helical" evidence="6">
    <location>
        <begin position="325"/>
        <end position="346"/>
    </location>
</feature>
<dbReference type="GO" id="GO:0015171">
    <property type="term" value="F:amino acid transmembrane transporter activity"/>
    <property type="evidence" value="ECO:0007669"/>
    <property type="project" value="TreeGrafter"/>
</dbReference>
<feature type="transmembrane region" description="Helical" evidence="6">
    <location>
        <begin position="383"/>
        <end position="406"/>
    </location>
</feature>
<evidence type="ECO:0000313" key="7">
    <source>
        <dbReference type="EMBL" id="GHF69372.1"/>
    </source>
</evidence>
<feature type="transmembrane region" description="Helical" evidence="6">
    <location>
        <begin position="191"/>
        <end position="210"/>
    </location>
</feature>
<feature type="transmembrane region" description="Helical" evidence="6">
    <location>
        <begin position="352"/>
        <end position="371"/>
    </location>
</feature>
<dbReference type="RefSeq" id="WP_229864406.1">
    <property type="nucleotide sequence ID" value="NZ_BNCJ01000023.1"/>
</dbReference>
<keyword evidence="8" id="KW-1185">Reference proteome</keyword>
<evidence type="ECO:0000256" key="5">
    <source>
        <dbReference type="ARBA" id="ARBA00023136"/>
    </source>
</evidence>
<name>A0A8J3H2U7_9RHOB</name>
<dbReference type="GO" id="GO:0016020">
    <property type="term" value="C:membrane"/>
    <property type="evidence" value="ECO:0007669"/>
    <property type="project" value="UniProtKB-SubCell"/>
</dbReference>
<keyword evidence="2" id="KW-0813">Transport</keyword>
<feature type="transmembrane region" description="Helical" evidence="6">
    <location>
        <begin position="273"/>
        <end position="304"/>
    </location>
</feature>
<dbReference type="AlphaFoldDB" id="A0A8J3H2U7"/>
<evidence type="ECO:0000256" key="2">
    <source>
        <dbReference type="ARBA" id="ARBA00022448"/>
    </source>
</evidence>